<dbReference type="Gene3D" id="1.25.40.10">
    <property type="entry name" value="Tetratricopeptide repeat domain"/>
    <property type="match status" value="2"/>
</dbReference>
<dbReference type="Pfam" id="PF13424">
    <property type="entry name" value="TPR_12"/>
    <property type="match status" value="2"/>
</dbReference>
<evidence type="ECO:0000256" key="3">
    <source>
        <dbReference type="PROSITE-ProRule" id="PRU00339"/>
    </source>
</evidence>
<evidence type="ECO:0000313" key="5">
    <source>
        <dbReference type="EMBL" id="CAE2191367.1"/>
    </source>
</evidence>
<keyword evidence="2 3" id="KW-0802">TPR repeat</keyword>
<gene>
    <name evidence="5" type="ORF">GTHE00462_LOCUS678</name>
</gene>
<dbReference type="PANTHER" id="PTHR45641">
    <property type="entry name" value="TETRATRICOPEPTIDE REPEAT PROTEIN (AFU_ORTHOLOGUE AFUA_6G03870)"/>
    <property type="match status" value="1"/>
</dbReference>
<keyword evidence="1" id="KW-0677">Repeat</keyword>
<proteinExistence type="predicted"/>
<reference evidence="5" key="1">
    <citation type="submission" date="2021-01" db="EMBL/GenBank/DDBJ databases">
        <authorList>
            <person name="Corre E."/>
            <person name="Pelletier E."/>
            <person name="Niang G."/>
            <person name="Scheremetjew M."/>
            <person name="Finn R."/>
            <person name="Kale V."/>
            <person name="Holt S."/>
            <person name="Cochrane G."/>
            <person name="Meng A."/>
            <person name="Brown T."/>
            <person name="Cohen L."/>
        </authorList>
    </citation>
    <scope>NUCLEOTIDE SEQUENCE</scope>
    <source>
        <strain evidence="5">CCMP 2712</strain>
    </source>
</reference>
<evidence type="ECO:0000256" key="2">
    <source>
        <dbReference type="ARBA" id="ARBA00022803"/>
    </source>
</evidence>
<feature type="repeat" description="TPR" evidence="3">
    <location>
        <begin position="419"/>
        <end position="452"/>
    </location>
</feature>
<dbReference type="InterPro" id="IPR011990">
    <property type="entry name" value="TPR-like_helical_dom_sf"/>
</dbReference>
<organism evidence="5">
    <name type="scientific">Guillardia theta</name>
    <name type="common">Cryptophyte</name>
    <name type="synonym">Cryptomonas phi</name>
    <dbReference type="NCBI Taxonomy" id="55529"/>
    <lineage>
        <taxon>Eukaryota</taxon>
        <taxon>Cryptophyceae</taxon>
        <taxon>Pyrenomonadales</taxon>
        <taxon>Geminigeraceae</taxon>
        <taxon>Guillardia</taxon>
    </lineage>
</organism>
<feature type="coiled-coil region" evidence="4">
    <location>
        <begin position="143"/>
        <end position="170"/>
    </location>
</feature>
<protein>
    <recommendedName>
        <fullName evidence="6">MalT-like TPR region domain-containing protein</fullName>
    </recommendedName>
</protein>
<dbReference type="PROSITE" id="PS50005">
    <property type="entry name" value="TPR"/>
    <property type="match status" value="3"/>
</dbReference>
<evidence type="ECO:0008006" key="6">
    <source>
        <dbReference type="Google" id="ProtNLM"/>
    </source>
</evidence>
<feature type="repeat" description="TPR" evidence="3">
    <location>
        <begin position="293"/>
        <end position="326"/>
    </location>
</feature>
<dbReference type="SUPFAM" id="SSF48452">
    <property type="entry name" value="TPR-like"/>
    <property type="match status" value="2"/>
</dbReference>
<keyword evidence="4" id="KW-0175">Coiled coil</keyword>
<dbReference type="SMART" id="SM00028">
    <property type="entry name" value="TPR"/>
    <property type="match status" value="4"/>
</dbReference>
<evidence type="ECO:0000256" key="4">
    <source>
        <dbReference type="SAM" id="Coils"/>
    </source>
</evidence>
<dbReference type="Pfam" id="PF13374">
    <property type="entry name" value="TPR_10"/>
    <property type="match status" value="1"/>
</dbReference>
<dbReference type="AlphaFoldDB" id="A0A7S4LZY5"/>
<accession>A0A7S4LZY5</accession>
<dbReference type="EMBL" id="HBKN01000813">
    <property type="protein sequence ID" value="CAE2191367.1"/>
    <property type="molecule type" value="Transcribed_RNA"/>
</dbReference>
<feature type="repeat" description="TPR" evidence="3">
    <location>
        <begin position="377"/>
        <end position="410"/>
    </location>
</feature>
<dbReference type="PANTHER" id="PTHR45641:SF19">
    <property type="entry name" value="NEPHROCYSTIN-3"/>
    <property type="match status" value="1"/>
</dbReference>
<evidence type="ECO:0000256" key="1">
    <source>
        <dbReference type="ARBA" id="ARBA00022737"/>
    </source>
</evidence>
<name>A0A7S4LZY5_GUITH</name>
<dbReference type="InterPro" id="IPR019734">
    <property type="entry name" value="TPR_rpt"/>
</dbReference>
<sequence>MSSRWSSPESRLISCRQRRRASSLALRSQQDDAFAVLRSLADVGKLSALGEQNDSSGMVLKVRELIAAGEVEDAKSLLLDSFFSQQMNDEYLIEMCKSLEGVDQPINVDDVISFAKSSQLPVLVRIDGFVAVARVLGVGLGLSAEASEVLRLAEEEVKSVKEERSSELLRAKLASARSQLHMRQGNYLKAWETQSEVVRLMDEHASNSSELCVEVSVLASVARQKGEVYEAKLLSLRAINLLPPDQPLLAALVRGEYGSTLLALGDIDEAVVEKQAVLDIVVLAVGQESRAAAQALDELGVSLQAQGKYKEAEKHLRKALEIREKLQDSQDSEVVASYLNLGSCMIEMGNSSMGYQLRQKALEICRNSLPNDHYQTASALMSVGEAFLAKGELQEAQEHMEEAIEIWERALGSTSPYLASALSNLARVLAAKKEYQRALLLFQRSLSIKRQVYGQAHPSIATSLNHLAGIWEEGFNDRDEAFKLRKEALDMLQETLGLEHPKVAVHMNNMAILEAKRCLD</sequence>